<dbReference type="Gene3D" id="2.40.128.270">
    <property type="match status" value="1"/>
</dbReference>
<evidence type="ECO:0000259" key="1">
    <source>
        <dbReference type="Pfam" id="PF03724"/>
    </source>
</evidence>
<organism evidence="2 3">
    <name type="scientific">Brevibacterium marinum</name>
    <dbReference type="NCBI Taxonomy" id="418643"/>
    <lineage>
        <taxon>Bacteria</taxon>
        <taxon>Bacillati</taxon>
        <taxon>Actinomycetota</taxon>
        <taxon>Actinomycetes</taxon>
        <taxon>Micrococcales</taxon>
        <taxon>Brevibacteriaceae</taxon>
        <taxon>Brevibacterium</taxon>
    </lineage>
</organism>
<accession>A0A846RUK6</accession>
<comment type="caution">
    <text evidence="2">The sequence shown here is derived from an EMBL/GenBank/DDBJ whole genome shotgun (WGS) entry which is preliminary data.</text>
</comment>
<dbReference type="InterPro" id="IPR005184">
    <property type="entry name" value="DUF306_Meta_HslJ"/>
</dbReference>
<evidence type="ECO:0000313" key="2">
    <source>
        <dbReference type="EMBL" id="NJC57834.1"/>
    </source>
</evidence>
<reference evidence="2 3" key="1">
    <citation type="submission" date="2020-03" db="EMBL/GenBank/DDBJ databases">
        <title>Sequencing the genomes of 1000 actinobacteria strains.</title>
        <authorList>
            <person name="Klenk H.-P."/>
        </authorList>
    </citation>
    <scope>NUCLEOTIDE SEQUENCE [LARGE SCALE GENOMIC DNA]</scope>
    <source>
        <strain evidence="2 3">DSM 18964</strain>
    </source>
</reference>
<name>A0A846RUK6_9MICO</name>
<evidence type="ECO:0000313" key="3">
    <source>
        <dbReference type="Proteomes" id="UP000576792"/>
    </source>
</evidence>
<dbReference type="Proteomes" id="UP000576792">
    <property type="component" value="Unassembled WGS sequence"/>
</dbReference>
<gene>
    <name evidence="2" type="ORF">BKA07_002869</name>
</gene>
<protein>
    <recommendedName>
        <fullName evidence="1">DUF306 domain-containing protein</fullName>
    </recommendedName>
</protein>
<dbReference type="EMBL" id="JAATJN010000001">
    <property type="protein sequence ID" value="NJC57834.1"/>
    <property type="molecule type" value="Genomic_DNA"/>
</dbReference>
<dbReference type="AlphaFoldDB" id="A0A846RUK6"/>
<dbReference type="Pfam" id="PF03724">
    <property type="entry name" value="META"/>
    <property type="match status" value="1"/>
</dbReference>
<dbReference type="RefSeq" id="WP_167951471.1">
    <property type="nucleotide sequence ID" value="NZ_BAAAPQ010000022.1"/>
</dbReference>
<proteinExistence type="predicted"/>
<dbReference type="InterPro" id="IPR038670">
    <property type="entry name" value="HslJ-like_sf"/>
</dbReference>
<keyword evidence="3" id="KW-1185">Reference proteome</keyword>
<sequence>MTNSVNGSWVSSKPGSTAFLKFTDDGSVSGSDGANRISTTWMADDSGAVIDSFLTTQRAVQGMERWVGRTHRVEADGEELKAFDQAGNHLGVLMRDADADEPDEGR</sequence>
<feature type="domain" description="DUF306" evidence="1">
    <location>
        <begin position="4"/>
        <end position="60"/>
    </location>
</feature>